<dbReference type="Pfam" id="PF00582">
    <property type="entry name" value="Usp"/>
    <property type="match status" value="2"/>
</dbReference>
<proteinExistence type="inferred from homology"/>
<dbReference type="CDD" id="cd00293">
    <property type="entry name" value="USP-like"/>
    <property type="match status" value="1"/>
</dbReference>
<gene>
    <name evidence="3" type="ORF">KGD83_20030</name>
</gene>
<dbReference type="PRINTS" id="PR01438">
    <property type="entry name" value="UNVRSLSTRESS"/>
</dbReference>
<sequence>MRENILVGTDGSKNALVAAEWAVREARRRGGTVTVLGVYDADVVLKLVMRPSDLLEREAHRAVRAAVEHARAIAPGVEVVPWTGPAASPVQGLLRHAESASMLVVGAHGVSALLGSRLGSVSDQVAAHARVPVVVVGPEPVPEDAREVVVGVDGSPGSRSAVSAALESASADGGPVRAVWAWSAPTDMVPYRSDAEEELRRWHLQELEGALEPVLARHPGTEVVREVSREHPVGALLARTRNARLFVVGARGARGFAQLALGGVARGVLYRSDRPVMVVHRSQD</sequence>
<evidence type="ECO:0000313" key="3">
    <source>
        <dbReference type="EMBL" id="QUX27578.1"/>
    </source>
</evidence>
<evidence type="ECO:0000256" key="1">
    <source>
        <dbReference type="ARBA" id="ARBA00008791"/>
    </source>
</evidence>
<dbReference type="Proteomes" id="UP000678016">
    <property type="component" value="Chromosome"/>
</dbReference>
<comment type="similarity">
    <text evidence="1">Belongs to the universal stress protein A family.</text>
</comment>
<evidence type="ECO:0000259" key="2">
    <source>
        <dbReference type="Pfam" id="PF00582"/>
    </source>
</evidence>
<keyword evidence="4" id="KW-1185">Reference proteome</keyword>
<dbReference type="EMBL" id="CP074132">
    <property type="protein sequence ID" value="QUX27578.1"/>
    <property type="molecule type" value="Genomic_DNA"/>
</dbReference>
<feature type="domain" description="UspA" evidence="2">
    <location>
        <begin position="1"/>
        <end position="136"/>
    </location>
</feature>
<dbReference type="Gene3D" id="3.40.50.620">
    <property type="entry name" value="HUPs"/>
    <property type="match status" value="2"/>
</dbReference>
<protein>
    <submittedName>
        <fullName evidence="3">Universal stress protein</fullName>
    </submittedName>
</protein>
<dbReference type="RefSeq" id="WP_212640639.1">
    <property type="nucleotide sequence ID" value="NZ_CP074132.1"/>
</dbReference>
<dbReference type="PANTHER" id="PTHR46268:SF6">
    <property type="entry name" value="UNIVERSAL STRESS PROTEIN UP12"/>
    <property type="match status" value="1"/>
</dbReference>
<name>A0ABX8C4T2_9ACTN</name>
<dbReference type="InterPro" id="IPR014729">
    <property type="entry name" value="Rossmann-like_a/b/a_fold"/>
</dbReference>
<dbReference type="SUPFAM" id="SSF52402">
    <property type="entry name" value="Adenine nucleotide alpha hydrolases-like"/>
    <property type="match status" value="2"/>
</dbReference>
<organism evidence="3 4">
    <name type="scientific">Nocardiopsis akebiae</name>
    <dbReference type="NCBI Taxonomy" id="2831968"/>
    <lineage>
        <taxon>Bacteria</taxon>
        <taxon>Bacillati</taxon>
        <taxon>Actinomycetota</taxon>
        <taxon>Actinomycetes</taxon>
        <taxon>Streptosporangiales</taxon>
        <taxon>Nocardiopsidaceae</taxon>
        <taxon>Nocardiopsis</taxon>
    </lineage>
</organism>
<dbReference type="InterPro" id="IPR006016">
    <property type="entry name" value="UspA"/>
</dbReference>
<feature type="domain" description="UspA" evidence="2">
    <location>
        <begin position="146"/>
        <end position="280"/>
    </location>
</feature>
<dbReference type="PANTHER" id="PTHR46268">
    <property type="entry name" value="STRESS RESPONSE PROTEIN NHAX"/>
    <property type="match status" value="1"/>
</dbReference>
<evidence type="ECO:0000313" key="4">
    <source>
        <dbReference type="Proteomes" id="UP000678016"/>
    </source>
</evidence>
<accession>A0ABX8C4T2</accession>
<dbReference type="InterPro" id="IPR006015">
    <property type="entry name" value="Universal_stress_UspA"/>
</dbReference>
<reference evidence="4" key="1">
    <citation type="submission" date="2021-05" db="EMBL/GenBank/DDBJ databases">
        <title>Direct Submission.</title>
        <authorList>
            <person name="Li K."/>
            <person name="Gao J."/>
        </authorList>
    </citation>
    <scope>NUCLEOTIDE SEQUENCE [LARGE SCALE GENOMIC DNA]</scope>
    <source>
        <strain evidence="4">HDS12</strain>
    </source>
</reference>